<gene>
    <name evidence="1" type="ORF">ab3b_02001</name>
</gene>
<accession>A0A0D1K8J6</accession>
<dbReference type="EMBL" id="JWHT01000050">
    <property type="protein sequence ID" value="KIU21339.1"/>
    <property type="molecule type" value="Genomic_DNA"/>
</dbReference>
<organism evidence="1 2">
    <name type="scientific">Weissella cibaria</name>
    <dbReference type="NCBI Taxonomy" id="137591"/>
    <lineage>
        <taxon>Bacteria</taxon>
        <taxon>Bacillati</taxon>
        <taxon>Bacillota</taxon>
        <taxon>Bacilli</taxon>
        <taxon>Lactobacillales</taxon>
        <taxon>Lactobacillaceae</taxon>
        <taxon>Weissella</taxon>
    </lineage>
</organism>
<evidence type="ECO:0000313" key="2">
    <source>
        <dbReference type="Proteomes" id="UP000032289"/>
    </source>
</evidence>
<dbReference type="PATRIC" id="fig|137591.24.peg.1946"/>
<dbReference type="AlphaFoldDB" id="A0A0D1K8J6"/>
<dbReference type="Proteomes" id="UP000032289">
    <property type="component" value="Unassembled WGS sequence"/>
</dbReference>
<proteinExistence type="predicted"/>
<sequence length="64" mass="7575">MKIIKLYADEHGVFSVGESVGFSSRIVFEINEYDEFYEVRYSNSKLVSHINKTYVFRVDLMEED</sequence>
<comment type="caution">
    <text evidence="1">The sequence shown here is derived from an EMBL/GenBank/DDBJ whole genome shotgun (WGS) entry which is preliminary data.</text>
</comment>
<name>A0A0D1K8J6_9LACO</name>
<evidence type="ECO:0000313" key="1">
    <source>
        <dbReference type="EMBL" id="KIU21339.1"/>
    </source>
</evidence>
<protein>
    <submittedName>
        <fullName evidence="1">Uncharacterized protein</fullName>
    </submittedName>
</protein>
<reference evidence="1 2" key="1">
    <citation type="journal article" date="2015" name="Microbiology (Mosc.)">
        <title>Genomics of the Weissella cibaria species with an examination of its metabolic traits.</title>
        <authorList>
            <person name="Lynch K.M."/>
            <person name="Lucid A."/>
            <person name="Arendt E.K."/>
            <person name="Sleator R.D."/>
            <person name="Lucey B."/>
            <person name="Coffey A."/>
        </authorList>
    </citation>
    <scope>NUCLEOTIDE SEQUENCE [LARGE SCALE GENOMIC DNA]</scope>
    <source>
        <strain evidence="1 2">AB3b</strain>
    </source>
</reference>
<dbReference type="RefSeq" id="WP_043941754.1">
    <property type="nucleotide sequence ID" value="NZ_JWHT01000050.1"/>
</dbReference>